<dbReference type="Gene3D" id="1.10.287.110">
    <property type="entry name" value="DnaJ domain"/>
    <property type="match status" value="1"/>
</dbReference>
<protein>
    <recommendedName>
        <fullName evidence="7">J domain-containing protein</fullName>
    </recommendedName>
</protein>
<feature type="domain" description="J" evidence="7">
    <location>
        <begin position="21"/>
        <end position="91"/>
    </location>
</feature>
<evidence type="ECO:0000259" key="7">
    <source>
        <dbReference type="PROSITE" id="PS50076"/>
    </source>
</evidence>
<dbReference type="PANTHER" id="PTHR44313">
    <property type="entry name" value="DNAJ HOMOLOG SUBFAMILY C MEMBER 17"/>
    <property type="match status" value="1"/>
</dbReference>
<proteinExistence type="predicted"/>
<dbReference type="InterPro" id="IPR052094">
    <property type="entry name" value="Pre-mRNA-splicing_ERAD"/>
</dbReference>
<evidence type="ECO:0000313" key="8">
    <source>
        <dbReference type="EMBL" id="CAD9665177.1"/>
    </source>
</evidence>
<gene>
    <name evidence="8" type="ORF">RMAR1173_LOCUS2374</name>
</gene>
<dbReference type="SUPFAM" id="SSF46565">
    <property type="entry name" value="Chaperone J-domain"/>
    <property type="match status" value="1"/>
</dbReference>
<evidence type="ECO:0000256" key="2">
    <source>
        <dbReference type="ARBA" id="ARBA00004496"/>
    </source>
</evidence>
<organism evidence="8">
    <name type="scientific">Rhizochromulina marina</name>
    <dbReference type="NCBI Taxonomy" id="1034831"/>
    <lineage>
        <taxon>Eukaryota</taxon>
        <taxon>Sar</taxon>
        <taxon>Stramenopiles</taxon>
        <taxon>Ochrophyta</taxon>
        <taxon>Dictyochophyceae</taxon>
        <taxon>Rhizochromulinales</taxon>
        <taxon>Rhizochromulina</taxon>
    </lineage>
</organism>
<feature type="region of interest" description="Disordered" evidence="6">
    <location>
        <begin position="254"/>
        <end position="281"/>
    </location>
</feature>
<evidence type="ECO:0000256" key="6">
    <source>
        <dbReference type="SAM" id="MobiDB-lite"/>
    </source>
</evidence>
<dbReference type="EMBL" id="HBHJ01003712">
    <property type="protein sequence ID" value="CAD9665177.1"/>
    <property type="molecule type" value="Transcribed_RNA"/>
</dbReference>
<dbReference type="PROSITE" id="PS50076">
    <property type="entry name" value="DNAJ_2"/>
    <property type="match status" value="1"/>
</dbReference>
<dbReference type="SUPFAM" id="SSF54928">
    <property type="entry name" value="RNA-binding domain, RBD"/>
    <property type="match status" value="1"/>
</dbReference>
<feature type="region of interest" description="Disordered" evidence="6">
    <location>
        <begin position="43"/>
        <end position="64"/>
    </location>
</feature>
<dbReference type="InterPro" id="IPR012677">
    <property type="entry name" value="Nucleotide-bd_a/b_plait_sf"/>
</dbReference>
<evidence type="ECO:0000256" key="4">
    <source>
        <dbReference type="ARBA" id="ARBA00023186"/>
    </source>
</evidence>
<feature type="compositionally biased region" description="Basic and acidic residues" evidence="6">
    <location>
        <begin position="48"/>
        <end position="64"/>
    </location>
</feature>
<dbReference type="GO" id="GO:0005737">
    <property type="term" value="C:cytoplasm"/>
    <property type="evidence" value="ECO:0007669"/>
    <property type="project" value="UniProtKB-SubCell"/>
</dbReference>
<dbReference type="Pfam" id="PF00226">
    <property type="entry name" value="DnaJ"/>
    <property type="match status" value="1"/>
</dbReference>
<comment type="subcellular location">
    <subcellularLocation>
        <location evidence="2">Cytoplasm</location>
    </subcellularLocation>
    <subcellularLocation>
        <location evidence="1">Nucleus</location>
    </subcellularLocation>
</comment>
<dbReference type="GO" id="GO:0000390">
    <property type="term" value="P:spliceosomal complex disassembly"/>
    <property type="evidence" value="ECO:0007669"/>
    <property type="project" value="TreeGrafter"/>
</dbReference>
<dbReference type="SMART" id="SM00271">
    <property type="entry name" value="DnaJ"/>
    <property type="match status" value="1"/>
</dbReference>
<evidence type="ECO:0000256" key="5">
    <source>
        <dbReference type="ARBA" id="ARBA00023242"/>
    </source>
</evidence>
<dbReference type="AlphaFoldDB" id="A0A7S2W3U8"/>
<dbReference type="InterPro" id="IPR035979">
    <property type="entry name" value="RBD_domain_sf"/>
</dbReference>
<evidence type="ECO:0000256" key="1">
    <source>
        <dbReference type="ARBA" id="ARBA00004123"/>
    </source>
</evidence>
<feature type="region of interest" description="Disordered" evidence="6">
    <location>
        <begin position="1"/>
        <end position="21"/>
    </location>
</feature>
<sequence length="323" mass="35640">MPAGRPGKASTPAPLPEGLTDPYKELELEACASSELVTKSYRSLAKKYHPDRNRNKPKEIQEKNEAIFLRIKAAYEYLDDSARKESYDAEKQRKLAAVRARDQREGQMDARRRARKRELEEEERRAAAQTATAGAPEPSSLPRKRPATDRNLQKEGKERREAMASERRRREAAAATESRVKVKWVRAKHSHSDETLVALFRPFGHVRAVEFVGEKGNSAFVTLDSPAAALAAQRAFASHDSMKVTSLNSAHARMSTAPTGVDGGEPHESATTRRTSPPVPDDLHTILKGPESSILGRLSAQELEAKEAKVFGLLARVVASTSA</sequence>
<dbReference type="GO" id="GO:0003676">
    <property type="term" value="F:nucleic acid binding"/>
    <property type="evidence" value="ECO:0007669"/>
    <property type="project" value="InterPro"/>
</dbReference>
<keyword evidence="4" id="KW-0143">Chaperone</keyword>
<dbReference type="PRINTS" id="PR00625">
    <property type="entry name" value="JDOMAIN"/>
</dbReference>
<feature type="compositionally biased region" description="Basic and acidic residues" evidence="6">
    <location>
        <begin position="81"/>
        <end position="126"/>
    </location>
</feature>
<dbReference type="CDD" id="cd06257">
    <property type="entry name" value="DnaJ"/>
    <property type="match status" value="1"/>
</dbReference>
<evidence type="ECO:0000256" key="3">
    <source>
        <dbReference type="ARBA" id="ARBA00022490"/>
    </source>
</evidence>
<dbReference type="Gene3D" id="3.30.70.330">
    <property type="match status" value="1"/>
</dbReference>
<dbReference type="InterPro" id="IPR036869">
    <property type="entry name" value="J_dom_sf"/>
</dbReference>
<keyword evidence="5" id="KW-0539">Nucleus</keyword>
<dbReference type="InterPro" id="IPR001623">
    <property type="entry name" value="DnaJ_domain"/>
</dbReference>
<feature type="region of interest" description="Disordered" evidence="6">
    <location>
        <begin position="81"/>
        <end position="179"/>
    </location>
</feature>
<accession>A0A7S2W3U8</accession>
<feature type="compositionally biased region" description="Basic and acidic residues" evidence="6">
    <location>
        <begin position="146"/>
        <end position="172"/>
    </location>
</feature>
<dbReference type="PANTHER" id="PTHR44313:SF1">
    <property type="entry name" value="DNAJ HOMOLOG SUBFAMILY C MEMBER 17"/>
    <property type="match status" value="1"/>
</dbReference>
<name>A0A7S2W3U8_9STRA</name>
<dbReference type="GO" id="GO:0005681">
    <property type="term" value="C:spliceosomal complex"/>
    <property type="evidence" value="ECO:0007669"/>
    <property type="project" value="TreeGrafter"/>
</dbReference>
<keyword evidence="3" id="KW-0963">Cytoplasm</keyword>
<reference evidence="8" key="1">
    <citation type="submission" date="2021-01" db="EMBL/GenBank/DDBJ databases">
        <authorList>
            <person name="Corre E."/>
            <person name="Pelletier E."/>
            <person name="Niang G."/>
            <person name="Scheremetjew M."/>
            <person name="Finn R."/>
            <person name="Kale V."/>
            <person name="Holt S."/>
            <person name="Cochrane G."/>
            <person name="Meng A."/>
            <person name="Brown T."/>
            <person name="Cohen L."/>
        </authorList>
    </citation>
    <scope>NUCLEOTIDE SEQUENCE</scope>
    <source>
        <strain evidence="8">CCMP1243</strain>
    </source>
</reference>